<protein>
    <submittedName>
        <fullName evidence="1">Uncharacterized protein</fullName>
    </submittedName>
</protein>
<dbReference type="VEuPathDB" id="FungiDB:MELLADRAFT_104590"/>
<dbReference type="RefSeq" id="XP_007407952.1">
    <property type="nucleotide sequence ID" value="XM_007407890.1"/>
</dbReference>
<organism evidence="2">
    <name type="scientific">Melampsora larici-populina (strain 98AG31 / pathotype 3-4-7)</name>
    <name type="common">Poplar leaf rust fungus</name>
    <dbReference type="NCBI Taxonomy" id="747676"/>
    <lineage>
        <taxon>Eukaryota</taxon>
        <taxon>Fungi</taxon>
        <taxon>Dikarya</taxon>
        <taxon>Basidiomycota</taxon>
        <taxon>Pucciniomycotina</taxon>
        <taxon>Pucciniomycetes</taxon>
        <taxon>Pucciniales</taxon>
        <taxon>Melampsoraceae</taxon>
        <taxon>Melampsora</taxon>
    </lineage>
</organism>
<evidence type="ECO:0000313" key="1">
    <source>
        <dbReference type="EMBL" id="EGG08978.1"/>
    </source>
</evidence>
<reference evidence="2" key="1">
    <citation type="journal article" date="2011" name="Proc. Natl. Acad. Sci. U.S.A.">
        <title>Obligate biotrophy features unraveled by the genomic analysis of rust fungi.</title>
        <authorList>
            <person name="Duplessis S."/>
            <person name="Cuomo C.A."/>
            <person name="Lin Y.-C."/>
            <person name="Aerts A."/>
            <person name="Tisserant E."/>
            <person name="Veneault-Fourrey C."/>
            <person name="Joly D.L."/>
            <person name="Hacquard S."/>
            <person name="Amselem J."/>
            <person name="Cantarel B.L."/>
            <person name="Chiu R."/>
            <person name="Coutinho P.M."/>
            <person name="Feau N."/>
            <person name="Field M."/>
            <person name="Frey P."/>
            <person name="Gelhaye E."/>
            <person name="Goldberg J."/>
            <person name="Grabherr M.G."/>
            <person name="Kodira C.D."/>
            <person name="Kohler A."/>
            <person name="Kuees U."/>
            <person name="Lindquist E.A."/>
            <person name="Lucas S.M."/>
            <person name="Mago R."/>
            <person name="Mauceli E."/>
            <person name="Morin E."/>
            <person name="Murat C."/>
            <person name="Pangilinan J.L."/>
            <person name="Park R."/>
            <person name="Pearson M."/>
            <person name="Quesneville H."/>
            <person name="Rouhier N."/>
            <person name="Sakthikumar S."/>
            <person name="Salamov A.A."/>
            <person name="Schmutz J."/>
            <person name="Selles B."/>
            <person name="Shapiro H."/>
            <person name="Tanguay P."/>
            <person name="Tuskan G.A."/>
            <person name="Henrissat B."/>
            <person name="Van de Peer Y."/>
            <person name="Rouze P."/>
            <person name="Ellis J.G."/>
            <person name="Dodds P.N."/>
            <person name="Schein J.E."/>
            <person name="Zhong S."/>
            <person name="Hamelin R.C."/>
            <person name="Grigoriev I.V."/>
            <person name="Szabo L.J."/>
            <person name="Martin F."/>
        </authorList>
    </citation>
    <scope>NUCLEOTIDE SEQUENCE [LARGE SCALE GENOMIC DNA]</scope>
    <source>
        <strain evidence="2">98AG31 / pathotype 3-4-7</strain>
    </source>
</reference>
<name>F4RF83_MELLP</name>
<accession>F4RF83</accession>
<dbReference type="EMBL" id="GL883099">
    <property type="protein sequence ID" value="EGG08978.1"/>
    <property type="molecule type" value="Genomic_DNA"/>
</dbReference>
<gene>
    <name evidence="1" type="ORF">MELLADRAFT_104590</name>
</gene>
<sequence length="115" mass="13168">MLHNAILDKAPKTQIPSNARLDSLRLLYQAHVDPDLVIPGQTKFIQTPRVVKLENLKDEDMEDLRLTLQAYAPKVFVHSIPMTHKVLSWTDIKLIIAVLIVELYNLILGLYNQNN</sequence>
<dbReference type="Proteomes" id="UP000001072">
    <property type="component" value="Unassembled WGS sequence"/>
</dbReference>
<dbReference type="GeneID" id="18922331"/>
<dbReference type="InParanoid" id="F4RF83"/>
<dbReference type="KEGG" id="mlr:MELLADRAFT_104590"/>
<dbReference type="AlphaFoldDB" id="F4RF83"/>
<evidence type="ECO:0000313" key="2">
    <source>
        <dbReference type="Proteomes" id="UP000001072"/>
    </source>
</evidence>
<proteinExistence type="predicted"/>
<keyword evidence="2" id="KW-1185">Reference proteome</keyword>
<dbReference type="HOGENOM" id="CLU_2109562_0_0_1"/>